<gene>
    <name evidence="2" type="primary">LOC142175822</name>
</gene>
<sequence>MVKEGIVLGHKVTARGIEVDRAKVDVNARLPPPTFVEGIKSLLGMLDSIRAKDAKFLFNVECLREFELIKEKLIIRSGEQSDCTHRSLTLKYPLSKKKSKPRLMRWVLLLQEFDLEIKYRKATENQVSDHLSRLEIPPVKTVDVREEFPDEQIFSIPAVSERPPWYADLANVLASG</sequence>
<reference evidence="2" key="2">
    <citation type="submission" date="2025-08" db="UniProtKB">
        <authorList>
            <consortium name="RefSeq"/>
        </authorList>
    </citation>
    <scope>IDENTIFICATION</scope>
    <source>
        <tissue evidence="2">Leaf</tissue>
    </source>
</reference>
<reference evidence="1" key="1">
    <citation type="journal article" date="2014" name="Nat. Commun.">
        <title>The tobacco genome sequence and its comparison with those of tomato and potato.</title>
        <authorList>
            <person name="Sierro N."/>
            <person name="Battey J.N."/>
            <person name="Ouadi S."/>
            <person name="Bakaher N."/>
            <person name="Bovet L."/>
            <person name="Willig A."/>
            <person name="Goepfert S."/>
            <person name="Peitsch M.C."/>
            <person name="Ivanov N.V."/>
        </authorList>
    </citation>
    <scope>NUCLEOTIDE SEQUENCE [LARGE SCALE GENOMIC DNA]</scope>
</reference>
<name>A0AC58TNZ8_TOBAC</name>
<proteinExistence type="predicted"/>
<dbReference type="RefSeq" id="XP_075098925.1">
    <property type="nucleotide sequence ID" value="XM_075242824.1"/>
</dbReference>
<dbReference type="Proteomes" id="UP000790787">
    <property type="component" value="Chromosome 22"/>
</dbReference>
<accession>A0AC58TNZ8</accession>
<keyword evidence="1" id="KW-1185">Reference proteome</keyword>
<organism evidence="1 2">
    <name type="scientific">Nicotiana tabacum</name>
    <name type="common">Common tobacco</name>
    <dbReference type="NCBI Taxonomy" id="4097"/>
    <lineage>
        <taxon>Eukaryota</taxon>
        <taxon>Viridiplantae</taxon>
        <taxon>Streptophyta</taxon>
        <taxon>Embryophyta</taxon>
        <taxon>Tracheophyta</taxon>
        <taxon>Spermatophyta</taxon>
        <taxon>Magnoliopsida</taxon>
        <taxon>eudicotyledons</taxon>
        <taxon>Gunneridae</taxon>
        <taxon>Pentapetalae</taxon>
        <taxon>asterids</taxon>
        <taxon>lamiids</taxon>
        <taxon>Solanales</taxon>
        <taxon>Solanaceae</taxon>
        <taxon>Nicotianoideae</taxon>
        <taxon>Nicotianeae</taxon>
        <taxon>Nicotiana</taxon>
    </lineage>
</organism>
<evidence type="ECO:0000313" key="1">
    <source>
        <dbReference type="Proteomes" id="UP000790787"/>
    </source>
</evidence>
<protein>
    <submittedName>
        <fullName evidence="2">Uncharacterized protein LOC142175822</fullName>
    </submittedName>
</protein>
<evidence type="ECO:0000313" key="2">
    <source>
        <dbReference type="RefSeq" id="XP_075098925.1"/>
    </source>
</evidence>